<feature type="transmembrane region" description="Helical" evidence="1">
    <location>
        <begin position="331"/>
        <end position="352"/>
    </location>
</feature>
<feature type="transmembrane region" description="Helical" evidence="1">
    <location>
        <begin position="408"/>
        <end position="434"/>
    </location>
</feature>
<feature type="transmembrane region" description="Helical" evidence="1">
    <location>
        <begin position="259"/>
        <end position="276"/>
    </location>
</feature>
<keyword evidence="1" id="KW-0472">Membrane</keyword>
<organism evidence="2 3">
    <name type="scientific">Paracoccus nototheniae</name>
    <dbReference type="NCBI Taxonomy" id="2489002"/>
    <lineage>
        <taxon>Bacteria</taxon>
        <taxon>Pseudomonadati</taxon>
        <taxon>Pseudomonadota</taxon>
        <taxon>Alphaproteobacteria</taxon>
        <taxon>Rhodobacterales</taxon>
        <taxon>Paracoccaceae</taxon>
        <taxon>Paracoccus</taxon>
    </lineage>
</organism>
<accession>A0ABW4E1L2</accession>
<feature type="transmembrane region" description="Helical" evidence="1">
    <location>
        <begin position="12"/>
        <end position="29"/>
    </location>
</feature>
<sequence>MNNPEHSRRFGLVGILPAGVIAMMVAFEYTASAPFAWAASVLAIATVAILTPKVRASRKAFVLIGIALVIWSALSLSDWGQATAIAAQRGAMVMALFTALTAIRNAAMTSPQIIECGRFLARQRPGLRYSALTIGGHLFGLILLYGSISLLGTLATESTAREPDRRVRVQRTRRMMIAIQRGFASTLCWSPLGFSLIVTISVVPGASWAAAAVPGIVTALMMLVIGWGLDALYKPQRLAPVNAAPATDTGRWSVQLRPLLILLAVVLLGVAVLHWVTGVEVIGAVMSLVPVVAALWVALQTPPEGASRAAHVGQRAVQFVTRELPSYRGEIVLLFMAGFIGSLGAFLLVPLVQGLGLDLQGIPAWIIVAAMVWIIPLTGQLGMNPILAVSLLVPVLPTPETMGIPPTALVVAITGGWALSGATSPFTASVLLAAALGKVSPQRAGIGWNGVYALVAGSAITLWALVLLIAL</sequence>
<reference evidence="3" key="1">
    <citation type="journal article" date="2019" name="Int. J. Syst. Evol. Microbiol.">
        <title>The Global Catalogue of Microorganisms (GCM) 10K type strain sequencing project: providing services to taxonomists for standard genome sequencing and annotation.</title>
        <authorList>
            <consortium name="The Broad Institute Genomics Platform"/>
            <consortium name="The Broad Institute Genome Sequencing Center for Infectious Disease"/>
            <person name="Wu L."/>
            <person name="Ma J."/>
        </authorList>
    </citation>
    <scope>NUCLEOTIDE SEQUENCE [LARGE SCALE GENOMIC DNA]</scope>
    <source>
        <strain evidence="3">CCM 8875</strain>
    </source>
</reference>
<evidence type="ECO:0000313" key="2">
    <source>
        <dbReference type="EMBL" id="MFD1482305.1"/>
    </source>
</evidence>
<dbReference type="RefSeq" id="WP_131572617.1">
    <property type="nucleotide sequence ID" value="NZ_CBCSAJ010000013.1"/>
</dbReference>
<dbReference type="EMBL" id="JBHTOQ010000028">
    <property type="protein sequence ID" value="MFD1482305.1"/>
    <property type="molecule type" value="Genomic_DNA"/>
</dbReference>
<protein>
    <recommendedName>
        <fullName evidence="4">H+/citrate symporter</fullName>
    </recommendedName>
</protein>
<evidence type="ECO:0000313" key="3">
    <source>
        <dbReference type="Proteomes" id="UP001597302"/>
    </source>
</evidence>
<name>A0ABW4E1L2_9RHOB</name>
<feature type="transmembrane region" description="Helical" evidence="1">
    <location>
        <begin position="35"/>
        <end position="51"/>
    </location>
</feature>
<keyword evidence="1" id="KW-0812">Transmembrane</keyword>
<keyword evidence="1" id="KW-1133">Transmembrane helix</keyword>
<feature type="transmembrane region" description="Helical" evidence="1">
    <location>
        <begin position="60"/>
        <end position="77"/>
    </location>
</feature>
<feature type="transmembrane region" description="Helical" evidence="1">
    <location>
        <begin position="177"/>
        <end position="202"/>
    </location>
</feature>
<feature type="transmembrane region" description="Helical" evidence="1">
    <location>
        <begin position="446"/>
        <end position="470"/>
    </location>
</feature>
<comment type="caution">
    <text evidence="2">The sequence shown here is derived from an EMBL/GenBank/DDBJ whole genome shotgun (WGS) entry which is preliminary data.</text>
</comment>
<gene>
    <name evidence="2" type="ORF">ACFQ5P_13500</name>
</gene>
<feature type="transmembrane region" description="Helical" evidence="1">
    <location>
        <begin position="208"/>
        <end position="229"/>
    </location>
</feature>
<dbReference type="Proteomes" id="UP001597302">
    <property type="component" value="Unassembled WGS sequence"/>
</dbReference>
<proteinExistence type="predicted"/>
<feature type="transmembrane region" description="Helical" evidence="1">
    <location>
        <begin position="134"/>
        <end position="156"/>
    </location>
</feature>
<evidence type="ECO:0000256" key="1">
    <source>
        <dbReference type="SAM" id="Phobius"/>
    </source>
</evidence>
<feature type="transmembrane region" description="Helical" evidence="1">
    <location>
        <begin position="364"/>
        <end position="396"/>
    </location>
</feature>
<evidence type="ECO:0008006" key="4">
    <source>
        <dbReference type="Google" id="ProtNLM"/>
    </source>
</evidence>
<keyword evidence="3" id="KW-1185">Reference proteome</keyword>
<feature type="transmembrane region" description="Helical" evidence="1">
    <location>
        <begin position="282"/>
        <end position="299"/>
    </location>
</feature>